<proteinExistence type="predicted"/>
<dbReference type="PROSITE" id="PS51257">
    <property type="entry name" value="PROKAR_LIPOPROTEIN"/>
    <property type="match status" value="1"/>
</dbReference>
<comment type="caution">
    <text evidence="1">The sequence shown here is derived from an EMBL/GenBank/DDBJ whole genome shotgun (WGS) entry which is preliminary data.</text>
</comment>
<dbReference type="Proteomes" id="UP001501475">
    <property type="component" value="Unassembled WGS sequence"/>
</dbReference>
<name>A0ABN2KM26_9MICO</name>
<gene>
    <name evidence="1" type="ORF">GCM10009810_17350</name>
</gene>
<dbReference type="RefSeq" id="WP_344064879.1">
    <property type="nucleotide sequence ID" value="NZ_BAAAPN010000044.1"/>
</dbReference>
<organism evidence="1 2">
    <name type="scientific">Nostocoides vanveenii</name>
    <dbReference type="NCBI Taxonomy" id="330835"/>
    <lineage>
        <taxon>Bacteria</taxon>
        <taxon>Bacillati</taxon>
        <taxon>Actinomycetota</taxon>
        <taxon>Actinomycetes</taxon>
        <taxon>Micrococcales</taxon>
        <taxon>Intrasporangiaceae</taxon>
        <taxon>Nostocoides</taxon>
    </lineage>
</organism>
<accession>A0ABN2KM26</accession>
<dbReference type="EMBL" id="BAAAPN010000044">
    <property type="protein sequence ID" value="GAA1758313.1"/>
    <property type="molecule type" value="Genomic_DNA"/>
</dbReference>
<protein>
    <recommendedName>
        <fullName evidence="3">Lipoprotein</fullName>
    </recommendedName>
</protein>
<keyword evidence="2" id="KW-1185">Reference proteome</keyword>
<sequence>MQRSRLGRGAIAGAALFIVLVSGCGDPPPDPSVAPIEVVLDGCQLNRPSVAAGTHDVSVVGTGSVRILDTRGATVVERNNGEPEPTPVAMASGQHTVTCLDAAGKNTGSATLTVTAS</sequence>
<evidence type="ECO:0008006" key="3">
    <source>
        <dbReference type="Google" id="ProtNLM"/>
    </source>
</evidence>
<evidence type="ECO:0000313" key="2">
    <source>
        <dbReference type="Proteomes" id="UP001501475"/>
    </source>
</evidence>
<reference evidence="1 2" key="1">
    <citation type="journal article" date="2019" name="Int. J. Syst. Evol. Microbiol.">
        <title>The Global Catalogue of Microorganisms (GCM) 10K type strain sequencing project: providing services to taxonomists for standard genome sequencing and annotation.</title>
        <authorList>
            <consortium name="The Broad Institute Genomics Platform"/>
            <consortium name="The Broad Institute Genome Sequencing Center for Infectious Disease"/>
            <person name="Wu L."/>
            <person name="Ma J."/>
        </authorList>
    </citation>
    <scope>NUCLEOTIDE SEQUENCE [LARGE SCALE GENOMIC DNA]</scope>
    <source>
        <strain evidence="1 2">JCM 15591</strain>
    </source>
</reference>
<evidence type="ECO:0000313" key="1">
    <source>
        <dbReference type="EMBL" id="GAA1758313.1"/>
    </source>
</evidence>